<sequence length="515" mass="57412">MRKYGMNVRFLIMLLTVALFTSCSKESNYMQSIPADATIVITADCKAIAEKADFKELFKNPEISSLLASFQKSLGDDASKMLDTVLKDPEQSGISFDNSFVLFSNAVDGEVGMLLKLKDRNKFNELLQIMQKEGVSSEISDAKGFKYCILGEKAFCAFSSDRILILESAFNRESPEKIKENAGKYIRQEKDKSLLVDKGFERFIKNQKEINYWFSMASTPPQVSTIYSSFMPDKFKLGTVYAMANLSFEKGKIVITNESYSTDAETQKILENFSELCGKLTGKFLKAIPADAWLTYDININGKKLLEYLSQKQEIKKLFENKEFDFKGMIESIDGDITLSLIDLPGDNSFVKTPNMALFAEVNNDILITELSKFGQILGMVPLGKNQYALNMNGLGLYFGMAGNDRFFITTDESIIDSINKGAIESLADSPAAKVFKNTNGAMYINMISISKGLPVNLLTKEIGVGSNETESLKKILSLSTSIESRQQESLKGVTTIYMQNQTENALTSIMKAFN</sequence>
<evidence type="ECO:0000313" key="1">
    <source>
        <dbReference type="EMBL" id="MCP9611471.1"/>
    </source>
</evidence>
<evidence type="ECO:0000313" key="2">
    <source>
        <dbReference type="Proteomes" id="UP001205603"/>
    </source>
</evidence>
<accession>A0ABT1MHY8</accession>
<dbReference type="InterPro" id="IPR032276">
    <property type="entry name" value="DUF4836"/>
</dbReference>
<dbReference type="Pfam" id="PF16120">
    <property type="entry name" value="DUF4836"/>
    <property type="match status" value="1"/>
</dbReference>
<name>A0ABT1MHY8_9BACT</name>
<reference evidence="1 2" key="1">
    <citation type="submission" date="2022-07" db="EMBL/GenBank/DDBJ databases">
        <title>Fecal culturing of patients with breast cancer.</title>
        <authorList>
            <person name="Teng N.M.Y."/>
            <person name="Kiu R."/>
            <person name="Evans R."/>
            <person name="Baker D.J."/>
            <person name="Zenner C."/>
            <person name="Robinson S.D."/>
            <person name="Hall L.J."/>
        </authorList>
    </citation>
    <scope>NUCLEOTIDE SEQUENCE [LARGE SCALE GENOMIC DNA]</scope>
    <source>
        <strain evidence="1 2">LH1063</strain>
    </source>
</reference>
<gene>
    <name evidence="1" type="ORF">NMU02_05140</name>
</gene>
<comment type="caution">
    <text evidence="1">The sequence shown here is derived from an EMBL/GenBank/DDBJ whole genome shotgun (WGS) entry which is preliminary data.</text>
</comment>
<keyword evidence="2" id="KW-1185">Reference proteome</keyword>
<dbReference type="RefSeq" id="WP_255026289.1">
    <property type="nucleotide sequence ID" value="NZ_JANDHW010000004.1"/>
</dbReference>
<dbReference type="Proteomes" id="UP001205603">
    <property type="component" value="Unassembled WGS sequence"/>
</dbReference>
<dbReference type="PROSITE" id="PS51257">
    <property type="entry name" value="PROKAR_LIPOPROTEIN"/>
    <property type="match status" value="1"/>
</dbReference>
<protein>
    <submittedName>
        <fullName evidence="1">DUF4836 family protein</fullName>
    </submittedName>
</protein>
<dbReference type="EMBL" id="JANDHW010000004">
    <property type="protein sequence ID" value="MCP9611471.1"/>
    <property type="molecule type" value="Genomic_DNA"/>
</dbReference>
<proteinExistence type="predicted"/>
<organism evidence="1 2">
    <name type="scientific">Coprobacter tertius</name>
    <dbReference type="NCBI Taxonomy" id="2944915"/>
    <lineage>
        <taxon>Bacteria</taxon>
        <taxon>Pseudomonadati</taxon>
        <taxon>Bacteroidota</taxon>
        <taxon>Bacteroidia</taxon>
        <taxon>Bacteroidales</taxon>
        <taxon>Barnesiellaceae</taxon>
        <taxon>Coprobacter</taxon>
    </lineage>
</organism>